<dbReference type="PANTHER" id="PTHR36436:SF6">
    <property type="entry name" value="SLL5081 PROTEIN"/>
    <property type="match status" value="1"/>
</dbReference>
<name>A0ABQ3UG84_9CHLR</name>
<dbReference type="InterPro" id="IPR015315">
    <property type="entry name" value="DUF1963"/>
</dbReference>
<dbReference type="EMBL" id="BNJG01000001">
    <property type="protein sequence ID" value="GHO51620.1"/>
    <property type="molecule type" value="Genomic_DNA"/>
</dbReference>
<proteinExistence type="predicted"/>
<gene>
    <name evidence="1" type="ORF">KSB_00950</name>
</gene>
<dbReference type="SUPFAM" id="SSF103032">
    <property type="entry name" value="Hypothetical protein YwqG"/>
    <property type="match status" value="1"/>
</dbReference>
<dbReference type="Gene3D" id="2.30.320.10">
    <property type="entry name" value="YwqG-like"/>
    <property type="match status" value="1"/>
</dbReference>
<reference evidence="1 2" key="1">
    <citation type="journal article" date="2021" name="Int. J. Syst. Evol. Microbiol.">
        <title>Reticulibacter mediterranei gen. nov., sp. nov., within the new family Reticulibacteraceae fam. nov., and Ktedonospora formicarum gen. nov., sp. nov., Ktedonobacter robiniae sp. nov., Dictyobacter formicarum sp. nov. and Dictyobacter arantiisoli sp. nov., belonging to the class Ktedonobacteria.</title>
        <authorList>
            <person name="Yabe S."/>
            <person name="Zheng Y."/>
            <person name="Wang C.M."/>
            <person name="Sakai Y."/>
            <person name="Abe K."/>
            <person name="Yokota A."/>
            <person name="Donadio S."/>
            <person name="Cavaletti L."/>
            <person name="Monciardini P."/>
        </authorList>
    </citation>
    <scope>NUCLEOTIDE SEQUENCE [LARGE SCALE GENOMIC DNA]</scope>
    <source>
        <strain evidence="1 2">SOSP1-30</strain>
    </source>
</reference>
<comment type="caution">
    <text evidence="1">The sequence shown here is derived from an EMBL/GenBank/DDBJ whole genome shotgun (WGS) entry which is preliminary data.</text>
</comment>
<sequence length="281" mass="32072">MDTSEVQKLFISAGLGRLTKDLDALVKPSIRLEVTPAEEATLQPGVSKFGGLPDLPADVSWPTWQRLPQSFIAQFRLQDVRPYDAAGVLPVQGMLWFFYDAQQETYGDDPANRGGWSVIYQKDAQRLKRATVPAKLPKSSLFKAGSVQFTRELTLSQVPNLEIAKYDWSDDEQQKYDDLLANLLPQEKRAFRHRLLGNPDLIQDDLREQSQLISHGVTDDNDPRQKQLEVGVKAWQLLFQVDTDERLGMRWSSTGMLYYTITAEDLRAQRFENTWLILQAD</sequence>
<evidence type="ECO:0000313" key="2">
    <source>
        <dbReference type="Proteomes" id="UP000654345"/>
    </source>
</evidence>
<keyword evidence="2" id="KW-1185">Reference proteome</keyword>
<organism evidence="1 2">
    <name type="scientific">Ktedonobacter robiniae</name>
    <dbReference type="NCBI Taxonomy" id="2778365"/>
    <lineage>
        <taxon>Bacteria</taxon>
        <taxon>Bacillati</taxon>
        <taxon>Chloroflexota</taxon>
        <taxon>Ktedonobacteria</taxon>
        <taxon>Ktedonobacterales</taxon>
        <taxon>Ktedonobacteraceae</taxon>
        <taxon>Ktedonobacter</taxon>
    </lineage>
</organism>
<dbReference type="PANTHER" id="PTHR36436">
    <property type="entry name" value="SLL5081 PROTEIN"/>
    <property type="match status" value="1"/>
</dbReference>
<evidence type="ECO:0000313" key="1">
    <source>
        <dbReference type="EMBL" id="GHO51620.1"/>
    </source>
</evidence>
<dbReference type="Pfam" id="PF09234">
    <property type="entry name" value="DUF1963"/>
    <property type="match status" value="1"/>
</dbReference>
<evidence type="ECO:0008006" key="3">
    <source>
        <dbReference type="Google" id="ProtNLM"/>
    </source>
</evidence>
<dbReference type="InterPro" id="IPR035948">
    <property type="entry name" value="YwqG-like_sf"/>
</dbReference>
<dbReference type="RefSeq" id="WP_201368615.1">
    <property type="nucleotide sequence ID" value="NZ_BNJG01000001.1"/>
</dbReference>
<accession>A0ABQ3UG84</accession>
<protein>
    <recommendedName>
        <fullName evidence="3">DUF1963 domain-containing protein</fullName>
    </recommendedName>
</protein>
<dbReference type="Proteomes" id="UP000654345">
    <property type="component" value="Unassembled WGS sequence"/>
</dbReference>